<name>A0AAW4XSR0_9BURK</name>
<evidence type="ECO:0000313" key="2">
    <source>
        <dbReference type="EMBL" id="MCD2164083.1"/>
    </source>
</evidence>
<sequence>MARPHLRYRKQPAGAQLMHCVLLDTSASMLRGQQLARAKGYLQAIAEQAYHQRDKLCVLGFSGDSAYVIQAGAKAQAWNEGWIRPIAGGGGSPLASAIALLERLLQRARRQSPVHACVWLLSDGRFAQVPERPSCAEQITVVGFDQGGLPLQLSQRLAARWQADWVPA</sequence>
<dbReference type="Pfam" id="PF13519">
    <property type="entry name" value="VWA_2"/>
    <property type="match status" value="1"/>
</dbReference>
<comment type="caution">
    <text evidence="2">The sequence shown here is derived from an EMBL/GenBank/DDBJ whole genome shotgun (WGS) entry which is preliminary data.</text>
</comment>
<dbReference type="AlphaFoldDB" id="A0AAW4XSR0"/>
<dbReference type="EMBL" id="JAJNCT010000005">
    <property type="protein sequence ID" value="MCD2164083.1"/>
    <property type="molecule type" value="Genomic_DNA"/>
</dbReference>
<feature type="domain" description="VWFA" evidence="1">
    <location>
        <begin position="21"/>
        <end position="124"/>
    </location>
</feature>
<keyword evidence="3" id="KW-1185">Reference proteome</keyword>
<evidence type="ECO:0000259" key="1">
    <source>
        <dbReference type="Pfam" id="PF13519"/>
    </source>
</evidence>
<evidence type="ECO:0000313" key="3">
    <source>
        <dbReference type="Proteomes" id="UP001199260"/>
    </source>
</evidence>
<dbReference type="Proteomes" id="UP001199260">
    <property type="component" value="Unassembled WGS sequence"/>
</dbReference>
<dbReference type="InterPro" id="IPR036465">
    <property type="entry name" value="vWFA_dom_sf"/>
</dbReference>
<accession>A0AAW4XSR0</accession>
<protein>
    <submittedName>
        <fullName evidence="2">VWA domain-containing protein</fullName>
    </submittedName>
</protein>
<dbReference type="InterPro" id="IPR002035">
    <property type="entry name" value="VWF_A"/>
</dbReference>
<organism evidence="2 3">
    <name type="scientific">Comamonas koreensis</name>
    <dbReference type="NCBI Taxonomy" id="160825"/>
    <lineage>
        <taxon>Bacteria</taxon>
        <taxon>Pseudomonadati</taxon>
        <taxon>Pseudomonadota</taxon>
        <taxon>Betaproteobacteria</taxon>
        <taxon>Burkholderiales</taxon>
        <taxon>Comamonadaceae</taxon>
        <taxon>Comamonas</taxon>
    </lineage>
</organism>
<proteinExistence type="predicted"/>
<dbReference type="Gene3D" id="3.40.50.410">
    <property type="entry name" value="von Willebrand factor, type A domain"/>
    <property type="match status" value="1"/>
</dbReference>
<dbReference type="SUPFAM" id="SSF53300">
    <property type="entry name" value="vWA-like"/>
    <property type="match status" value="1"/>
</dbReference>
<reference evidence="2 3" key="1">
    <citation type="submission" date="2021-11" db="EMBL/GenBank/DDBJ databases">
        <title>Genome sequence.</title>
        <authorList>
            <person name="Sun Q."/>
        </authorList>
    </citation>
    <scope>NUCLEOTIDE SEQUENCE [LARGE SCALE GENOMIC DNA]</scope>
    <source>
        <strain evidence="2 3">KCTC 12005</strain>
    </source>
</reference>
<gene>
    <name evidence="2" type="ORF">LPW39_02920</name>
</gene>
<dbReference type="RefSeq" id="WP_230771185.1">
    <property type="nucleotide sequence ID" value="NZ_JAJNCT010000005.1"/>
</dbReference>